<dbReference type="InterPro" id="IPR017073">
    <property type="entry name" value="HGS/VPS27"/>
</dbReference>
<dbReference type="Gene3D" id="3.30.40.10">
    <property type="entry name" value="Zinc/RING finger domain, C3HC4 (zinc finger)"/>
    <property type="match status" value="1"/>
</dbReference>
<dbReference type="InterPro" id="IPR001202">
    <property type="entry name" value="WW_dom"/>
</dbReference>
<feature type="domain" description="FYVE-type" evidence="7">
    <location>
        <begin position="243"/>
        <end position="314"/>
    </location>
</feature>
<keyword evidence="1" id="KW-0479">Metal-binding</keyword>
<accession>A0A0M0K3E4</accession>
<keyword evidence="2 4" id="KW-0863">Zinc-finger</keyword>
<dbReference type="PROSITE" id="PS50178">
    <property type="entry name" value="ZF_FYVE"/>
    <property type="match status" value="1"/>
</dbReference>
<dbReference type="SUPFAM" id="SSF57903">
    <property type="entry name" value="FYVE/PHD zinc finger"/>
    <property type="match status" value="1"/>
</dbReference>
<gene>
    <name evidence="8" type="ORF">Ctob_013695</name>
</gene>
<evidence type="ECO:0000256" key="2">
    <source>
        <dbReference type="ARBA" id="ARBA00022771"/>
    </source>
</evidence>
<dbReference type="OrthoDB" id="63070at2759"/>
<dbReference type="Pfam" id="PF01363">
    <property type="entry name" value="FYVE"/>
    <property type="match status" value="1"/>
</dbReference>
<dbReference type="SMART" id="SM00064">
    <property type="entry name" value="FYVE"/>
    <property type="match status" value="1"/>
</dbReference>
<evidence type="ECO:0000256" key="3">
    <source>
        <dbReference type="ARBA" id="ARBA00022833"/>
    </source>
</evidence>
<dbReference type="PANTHER" id="PTHR46275:SF1">
    <property type="entry name" value="HEPATOCYTE GROWTH FACTOR-REGULATED TYROSINE KINASE SUBSTRATE"/>
    <property type="match status" value="1"/>
</dbReference>
<evidence type="ECO:0000313" key="8">
    <source>
        <dbReference type="EMBL" id="KOO33112.1"/>
    </source>
</evidence>
<keyword evidence="8" id="KW-0418">Kinase</keyword>
<feature type="compositionally biased region" description="Polar residues" evidence="5">
    <location>
        <begin position="141"/>
        <end position="157"/>
    </location>
</feature>
<dbReference type="SUPFAM" id="SSF51045">
    <property type="entry name" value="WW domain"/>
    <property type="match status" value="1"/>
</dbReference>
<feature type="compositionally biased region" description="Pro residues" evidence="5">
    <location>
        <begin position="70"/>
        <end position="79"/>
    </location>
</feature>
<dbReference type="Proteomes" id="UP000037460">
    <property type="component" value="Unassembled WGS sequence"/>
</dbReference>
<dbReference type="GO" id="GO:0008270">
    <property type="term" value="F:zinc ion binding"/>
    <property type="evidence" value="ECO:0007669"/>
    <property type="project" value="UniProtKB-KW"/>
</dbReference>
<feature type="domain" description="WW" evidence="6">
    <location>
        <begin position="26"/>
        <end position="60"/>
    </location>
</feature>
<keyword evidence="9" id="KW-1185">Reference proteome</keyword>
<organism evidence="8 9">
    <name type="scientific">Chrysochromulina tobinii</name>
    <dbReference type="NCBI Taxonomy" id="1460289"/>
    <lineage>
        <taxon>Eukaryota</taxon>
        <taxon>Haptista</taxon>
        <taxon>Haptophyta</taxon>
        <taxon>Prymnesiophyceae</taxon>
        <taxon>Prymnesiales</taxon>
        <taxon>Chrysochromulinaceae</taxon>
        <taxon>Chrysochromulina</taxon>
    </lineage>
</organism>
<reference evidence="9" key="1">
    <citation type="journal article" date="2015" name="PLoS Genet.">
        <title>Genome Sequence and Transcriptome Analyses of Chrysochromulina tobin: Metabolic Tools for Enhanced Algal Fitness in the Prominent Order Prymnesiales (Haptophyceae).</title>
        <authorList>
            <person name="Hovde B.T."/>
            <person name="Deodato C.R."/>
            <person name="Hunsperger H.M."/>
            <person name="Ryken S.A."/>
            <person name="Yost W."/>
            <person name="Jha R.K."/>
            <person name="Patterson J."/>
            <person name="Monnat R.J. Jr."/>
            <person name="Barlow S.B."/>
            <person name="Starkenburg S.R."/>
            <person name="Cattolico R.A."/>
        </authorList>
    </citation>
    <scope>NUCLEOTIDE SEQUENCE</scope>
    <source>
        <strain evidence="9">CCMP291</strain>
    </source>
</reference>
<feature type="region of interest" description="Disordered" evidence="5">
    <location>
        <begin position="60"/>
        <end position="120"/>
    </location>
</feature>
<feature type="region of interest" description="Disordered" evidence="5">
    <location>
        <begin position="1"/>
        <end position="41"/>
    </location>
</feature>
<evidence type="ECO:0000259" key="7">
    <source>
        <dbReference type="PROSITE" id="PS50178"/>
    </source>
</evidence>
<evidence type="ECO:0000259" key="6">
    <source>
        <dbReference type="PROSITE" id="PS50020"/>
    </source>
</evidence>
<dbReference type="GO" id="GO:0005769">
    <property type="term" value="C:early endosome"/>
    <property type="evidence" value="ECO:0007669"/>
    <property type="project" value="TreeGrafter"/>
</dbReference>
<dbReference type="InterPro" id="IPR017455">
    <property type="entry name" value="Znf_FYVE-rel"/>
</dbReference>
<dbReference type="PROSITE" id="PS50020">
    <property type="entry name" value="WW_DOMAIN_2"/>
    <property type="match status" value="1"/>
</dbReference>
<comment type="caution">
    <text evidence="8">The sequence shown here is derived from an EMBL/GenBank/DDBJ whole genome shotgun (WGS) entry which is preliminary data.</text>
</comment>
<evidence type="ECO:0000313" key="9">
    <source>
        <dbReference type="Proteomes" id="UP000037460"/>
    </source>
</evidence>
<feature type="compositionally biased region" description="Low complexity" evidence="5">
    <location>
        <begin position="80"/>
        <end position="98"/>
    </location>
</feature>
<dbReference type="GO" id="GO:0043130">
    <property type="term" value="F:ubiquitin binding"/>
    <property type="evidence" value="ECO:0007669"/>
    <property type="project" value="TreeGrafter"/>
</dbReference>
<protein>
    <submittedName>
        <fullName evidence="8">Hepatocyte growth factor-regulated tyrosine kinase substrate</fullName>
    </submittedName>
</protein>
<evidence type="ECO:0000256" key="1">
    <source>
        <dbReference type="ARBA" id="ARBA00022723"/>
    </source>
</evidence>
<dbReference type="GO" id="GO:0032456">
    <property type="term" value="P:endocytic recycling"/>
    <property type="evidence" value="ECO:0007669"/>
    <property type="project" value="TreeGrafter"/>
</dbReference>
<sequence>MYPARVGPGSDPWDDPSEELPPQHGEPLPAGWEEQVEPGSGMTYWISITDGETVFERPTEAAAGAGSAAPLPPWLPPRASPSSPSAAPVSAAASSAGDAAHDGGNPMAPPPPPLPSALVTGPSAALAAPASTAALAAHTASRTGPSGLMSSSHTASRTGPAGLMSSVRVGLFGARPSGEREYAPRARRRIPTVVGRNGRGQWEAVVAAVTSPPARARPASVLGPFGSEGEAHASARHDAPPVWDDGSACTRCGQGFGLVRRRHHCRNCGHAMCDACCLKWPMRSMPALFTVGDGGIAIGEKHVRVCYSCDGAAQAFRIYMLAGDYGGAMNMLNLGANVNLRCHLPPAAEGQQSQMLPVQMLPVHLAAAANSLPALRWLAEGEGCALVGTGAMTVGRPPKSVFQVALEAEAVDVLQWLVSVEDAPVHVRWLPIPMPVGCMQVRGLPIPMPVDSGCAPAIVHRALGAALRDGYRKSRLLEAAANERDPGHVGFHSWLAERRTGHAAAAARHA</sequence>
<keyword evidence="3" id="KW-0862">Zinc</keyword>
<dbReference type="Gene3D" id="2.20.70.10">
    <property type="match status" value="1"/>
</dbReference>
<keyword evidence="8" id="KW-0808">Transferase</keyword>
<dbReference type="GO" id="GO:0031623">
    <property type="term" value="P:receptor internalization"/>
    <property type="evidence" value="ECO:0007669"/>
    <property type="project" value="TreeGrafter"/>
</dbReference>
<dbReference type="InterPro" id="IPR013083">
    <property type="entry name" value="Znf_RING/FYVE/PHD"/>
</dbReference>
<dbReference type="AlphaFoldDB" id="A0A0M0K3E4"/>
<dbReference type="PANTHER" id="PTHR46275">
    <property type="entry name" value="HEPATOCYTE GROWTH FACTOR-REGULATED TYROSINE KINASE SUBSTRATE"/>
    <property type="match status" value="1"/>
</dbReference>
<feature type="region of interest" description="Disordered" evidence="5">
    <location>
        <begin position="136"/>
        <end position="162"/>
    </location>
</feature>
<dbReference type="InterPro" id="IPR000306">
    <property type="entry name" value="Znf_FYVE"/>
</dbReference>
<dbReference type="InterPro" id="IPR011011">
    <property type="entry name" value="Znf_FYVE_PHD"/>
</dbReference>
<name>A0A0M0K3E4_9EUKA</name>
<dbReference type="EMBL" id="JWZX01001599">
    <property type="protein sequence ID" value="KOO33112.1"/>
    <property type="molecule type" value="Genomic_DNA"/>
</dbReference>
<dbReference type="GO" id="GO:0016301">
    <property type="term" value="F:kinase activity"/>
    <property type="evidence" value="ECO:0007669"/>
    <property type="project" value="UniProtKB-KW"/>
</dbReference>
<evidence type="ECO:0000256" key="4">
    <source>
        <dbReference type="PROSITE-ProRule" id="PRU00091"/>
    </source>
</evidence>
<proteinExistence type="predicted"/>
<dbReference type="InterPro" id="IPR036020">
    <property type="entry name" value="WW_dom_sf"/>
</dbReference>
<evidence type="ECO:0000256" key="5">
    <source>
        <dbReference type="SAM" id="MobiDB-lite"/>
    </source>
</evidence>
<dbReference type="SMART" id="SM00456">
    <property type="entry name" value="WW"/>
    <property type="match status" value="1"/>
</dbReference>